<dbReference type="PROSITE" id="PS51757">
    <property type="entry name" value="TH1"/>
    <property type="match status" value="1"/>
</dbReference>
<feature type="region of interest" description="Disordered" evidence="1">
    <location>
        <begin position="1"/>
        <end position="52"/>
    </location>
</feature>
<sequence length="228" mass="25451">MDRFRTLKRMQVEPDEFDSGMEEETPMAEPRSSIAGGGDEEEKAEKDEGMGFMGMKVPRRRASTEKDYGGDYIGVDSDKNLSKILSKQGDTKVLFADYILKLTGSGKMKKRILIITDFAVYLVDPDSDSLKRRIALAAIDSICMSNFGDNFFAIIAPSEYDCLMASCRKNEISDALLEGTKNASAGYQIEVIISNKFEYHAADDLVKQIICEEIDGHVKTRITKKEAQ</sequence>
<name>A0A9Q0C6B1_9POAL</name>
<evidence type="ECO:0000313" key="3">
    <source>
        <dbReference type="EMBL" id="KAJ1688118.1"/>
    </source>
</evidence>
<feature type="domain" description="TH1" evidence="2">
    <location>
        <begin position="57"/>
        <end position="228"/>
    </location>
</feature>
<dbReference type="Pfam" id="PF06017">
    <property type="entry name" value="Myosin_TH1"/>
    <property type="match status" value="1"/>
</dbReference>
<dbReference type="OrthoDB" id="6108017at2759"/>
<gene>
    <name evidence="3" type="ORF">LUZ63_019508</name>
</gene>
<keyword evidence="4" id="KW-1185">Reference proteome</keyword>
<evidence type="ECO:0000313" key="4">
    <source>
        <dbReference type="Proteomes" id="UP001151287"/>
    </source>
</evidence>
<organism evidence="3 4">
    <name type="scientific">Rhynchospora breviuscula</name>
    <dbReference type="NCBI Taxonomy" id="2022672"/>
    <lineage>
        <taxon>Eukaryota</taxon>
        <taxon>Viridiplantae</taxon>
        <taxon>Streptophyta</taxon>
        <taxon>Embryophyta</taxon>
        <taxon>Tracheophyta</taxon>
        <taxon>Spermatophyta</taxon>
        <taxon>Magnoliopsida</taxon>
        <taxon>Liliopsida</taxon>
        <taxon>Poales</taxon>
        <taxon>Cyperaceae</taxon>
        <taxon>Cyperoideae</taxon>
        <taxon>Rhynchosporeae</taxon>
        <taxon>Rhynchospora</taxon>
    </lineage>
</organism>
<dbReference type="PANTHER" id="PTHR34969:SF1">
    <property type="entry name" value="TH1 DOMAIN-CONTAINING PROTEIN"/>
    <property type="match status" value="1"/>
</dbReference>
<evidence type="ECO:0000256" key="1">
    <source>
        <dbReference type="SAM" id="MobiDB-lite"/>
    </source>
</evidence>
<proteinExistence type="predicted"/>
<reference evidence="3" key="1">
    <citation type="journal article" date="2022" name="Cell">
        <title>Repeat-based holocentromeres influence genome architecture and karyotype evolution.</title>
        <authorList>
            <person name="Hofstatter P.G."/>
            <person name="Thangavel G."/>
            <person name="Lux T."/>
            <person name="Neumann P."/>
            <person name="Vondrak T."/>
            <person name="Novak P."/>
            <person name="Zhang M."/>
            <person name="Costa L."/>
            <person name="Castellani M."/>
            <person name="Scott A."/>
            <person name="Toegelov H."/>
            <person name="Fuchs J."/>
            <person name="Mata-Sucre Y."/>
            <person name="Dias Y."/>
            <person name="Vanzela A.L.L."/>
            <person name="Huettel B."/>
            <person name="Almeida C.C.S."/>
            <person name="Simkova H."/>
            <person name="Souza G."/>
            <person name="Pedrosa-Harand A."/>
            <person name="Macas J."/>
            <person name="Mayer K.F.X."/>
            <person name="Houben A."/>
            <person name="Marques A."/>
        </authorList>
    </citation>
    <scope>NUCLEOTIDE SEQUENCE</scope>
    <source>
        <strain evidence="3">RhyBre1mFocal</strain>
    </source>
</reference>
<dbReference type="GO" id="GO:0016459">
    <property type="term" value="C:myosin complex"/>
    <property type="evidence" value="ECO:0007669"/>
    <property type="project" value="InterPro"/>
</dbReference>
<accession>A0A9Q0C6B1</accession>
<dbReference type="Proteomes" id="UP001151287">
    <property type="component" value="Unassembled WGS sequence"/>
</dbReference>
<dbReference type="EMBL" id="JAMQYH010000005">
    <property type="protein sequence ID" value="KAJ1688118.1"/>
    <property type="molecule type" value="Genomic_DNA"/>
</dbReference>
<evidence type="ECO:0000259" key="2">
    <source>
        <dbReference type="PROSITE" id="PS51757"/>
    </source>
</evidence>
<dbReference type="PANTHER" id="PTHR34969">
    <property type="entry name" value="OS01G0621700 PROTEIN"/>
    <property type="match status" value="1"/>
</dbReference>
<dbReference type="GO" id="GO:0003774">
    <property type="term" value="F:cytoskeletal motor activity"/>
    <property type="evidence" value="ECO:0007669"/>
    <property type="project" value="InterPro"/>
</dbReference>
<feature type="compositionally biased region" description="Acidic residues" evidence="1">
    <location>
        <begin position="13"/>
        <end position="26"/>
    </location>
</feature>
<dbReference type="AlphaFoldDB" id="A0A9Q0C6B1"/>
<protein>
    <recommendedName>
        <fullName evidence="2">TH1 domain-containing protein</fullName>
    </recommendedName>
</protein>
<dbReference type="InterPro" id="IPR010926">
    <property type="entry name" value="Myosin_TH1"/>
</dbReference>
<comment type="caution">
    <text evidence="3">The sequence shown here is derived from an EMBL/GenBank/DDBJ whole genome shotgun (WGS) entry which is preliminary data.</text>
</comment>